<dbReference type="Gene3D" id="3.20.20.70">
    <property type="entry name" value="Aldolase class I"/>
    <property type="match status" value="1"/>
</dbReference>
<dbReference type="Pfam" id="PF04055">
    <property type="entry name" value="Radical_SAM"/>
    <property type="match status" value="1"/>
</dbReference>
<keyword evidence="14" id="KW-1185">Reference proteome</keyword>
<evidence type="ECO:0000313" key="14">
    <source>
        <dbReference type="Proteomes" id="UP000037460"/>
    </source>
</evidence>
<dbReference type="PANTHER" id="PTHR22960:SF0">
    <property type="entry name" value="MOLYBDENUM COFACTOR BIOSYNTHESIS PROTEIN 1"/>
    <property type="match status" value="1"/>
</dbReference>
<dbReference type="SFLD" id="SFLDG01386">
    <property type="entry name" value="main_SPASM_domain-containing"/>
    <property type="match status" value="1"/>
</dbReference>
<dbReference type="SFLD" id="SFLDG01383">
    <property type="entry name" value="cyclic_pyranopterin_phosphate"/>
    <property type="match status" value="1"/>
</dbReference>
<keyword evidence="6" id="KW-0408">Iron</keyword>
<comment type="caution">
    <text evidence="13">The sequence shown here is derived from an EMBL/GenBank/DDBJ whole genome shotgun (WGS) entry which is preliminary data.</text>
</comment>
<dbReference type="EMBL" id="JWZX01003377">
    <property type="protein sequence ID" value="KOO21266.1"/>
    <property type="molecule type" value="Genomic_DNA"/>
</dbReference>
<dbReference type="InterPro" id="IPR013785">
    <property type="entry name" value="Aldolase_TIM"/>
</dbReference>
<evidence type="ECO:0000256" key="7">
    <source>
        <dbReference type="ARBA" id="ARBA00023014"/>
    </source>
</evidence>
<keyword evidence="10" id="KW-0456">Lyase</keyword>
<feature type="domain" description="Radical SAM core" evidence="12">
    <location>
        <begin position="51"/>
        <end position="274"/>
    </location>
</feature>
<dbReference type="GO" id="GO:0061798">
    <property type="term" value="F:GTP 3',8'-cyclase activity"/>
    <property type="evidence" value="ECO:0007669"/>
    <property type="project" value="TreeGrafter"/>
</dbReference>
<dbReference type="GO" id="GO:0061799">
    <property type="term" value="F:cyclic pyranopterin monophosphate synthase activity"/>
    <property type="evidence" value="ECO:0007669"/>
    <property type="project" value="TreeGrafter"/>
</dbReference>
<proteinExistence type="inferred from homology"/>
<evidence type="ECO:0000256" key="1">
    <source>
        <dbReference type="ARBA" id="ARBA00005046"/>
    </source>
</evidence>
<protein>
    <submittedName>
        <fullName evidence="13">Molybdenum cofactor biosynthesis protein 1</fullName>
    </submittedName>
</protein>
<dbReference type="GO" id="GO:0046872">
    <property type="term" value="F:metal ion binding"/>
    <property type="evidence" value="ECO:0007669"/>
    <property type="project" value="UniProtKB-KW"/>
</dbReference>
<keyword evidence="9" id="KW-0501">Molybdenum cofactor biosynthesis</keyword>
<dbReference type="SFLD" id="SFLDS00029">
    <property type="entry name" value="Radical_SAM"/>
    <property type="match status" value="1"/>
</dbReference>
<evidence type="ECO:0000256" key="8">
    <source>
        <dbReference type="ARBA" id="ARBA00023134"/>
    </source>
</evidence>
<dbReference type="SMART" id="SM00729">
    <property type="entry name" value="Elp3"/>
    <property type="match status" value="1"/>
</dbReference>
<name>A0A0M0J3U9_9EUKA</name>
<dbReference type="SUPFAM" id="SSF102114">
    <property type="entry name" value="Radical SAM enzymes"/>
    <property type="match status" value="1"/>
</dbReference>
<dbReference type="InterPro" id="IPR007197">
    <property type="entry name" value="rSAM"/>
</dbReference>
<evidence type="ECO:0000256" key="3">
    <source>
        <dbReference type="ARBA" id="ARBA00022691"/>
    </source>
</evidence>
<keyword evidence="8" id="KW-0342">GTP-binding</keyword>
<sequence length="374" mass="41108">MPVAPDRSSARADKTATHADHSVARAAVELRRQDIPAAAATPFVDPALSDRFMRNHTYLRISLTERCSLRCVYCMPENGVDLTPDARLLRTDEMMRIARLLVNAGVNKIRLTGGEPTVRRDLPEIVGGLNTLRPNGLRQIALTSNGIALPRMLPSLVLNGLDRLNISIDTLDRDRFIKITRRDGLPRVLEAIDLALELGLAPLKLNCVLMAGVNDDELLALAELSRARPIDVRFIEYMPFDGNRWKHESMMPFEDMLGRLKREHPTLAKQPTPANDVAVSWKLPESAGSVSFIASMTQPFCGSCNRIRLTADGSLKVCLFGSREVSLRDAMREGATDAELLELVGGALQRKHAAHAGMHAIAATKNRPMTTIGG</sequence>
<evidence type="ECO:0000256" key="10">
    <source>
        <dbReference type="ARBA" id="ARBA00023239"/>
    </source>
</evidence>
<dbReference type="HAMAP" id="MF_01225_B">
    <property type="entry name" value="MoaA_B"/>
    <property type="match status" value="1"/>
</dbReference>
<dbReference type="NCBIfam" id="TIGR02666">
    <property type="entry name" value="moaA"/>
    <property type="match status" value="1"/>
</dbReference>
<dbReference type="CDD" id="cd21117">
    <property type="entry name" value="Twitch_MoaA"/>
    <property type="match status" value="1"/>
</dbReference>
<feature type="region of interest" description="Disordered" evidence="11">
    <location>
        <begin position="1"/>
        <end position="20"/>
    </location>
</feature>
<evidence type="ECO:0000256" key="2">
    <source>
        <dbReference type="ARBA" id="ARBA00022485"/>
    </source>
</evidence>
<evidence type="ECO:0000256" key="11">
    <source>
        <dbReference type="SAM" id="MobiDB-lite"/>
    </source>
</evidence>
<feature type="compositionally biased region" description="Basic and acidic residues" evidence="11">
    <location>
        <begin position="8"/>
        <end position="20"/>
    </location>
</feature>
<dbReference type="SFLD" id="SFLDG01067">
    <property type="entry name" value="SPASM/twitch_domain_containing"/>
    <property type="match status" value="1"/>
</dbReference>
<dbReference type="Proteomes" id="UP000037460">
    <property type="component" value="Unassembled WGS sequence"/>
</dbReference>
<evidence type="ECO:0000256" key="5">
    <source>
        <dbReference type="ARBA" id="ARBA00022741"/>
    </source>
</evidence>
<keyword evidence="3" id="KW-0949">S-adenosyl-L-methionine</keyword>
<evidence type="ECO:0000256" key="6">
    <source>
        <dbReference type="ARBA" id="ARBA00023004"/>
    </source>
</evidence>
<dbReference type="Pfam" id="PF06463">
    <property type="entry name" value="Mob_synth_C"/>
    <property type="match status" value="1"/>
</dbReference>
<dbReference type="OrthoDB" id="429626at2759"/>
<dbReference type="InterPro" id="IPR040064">
    <property type="entry name" value="MoaA-like"/>
</dbReference>
<comment type="pathway">
    <text evidence="1">Cofactor biosynthesis; molybdopterin biosynthesis.</text>
</comment>
<keyword evidence="7" id="KW-0411">Iron-sulfur</keyword>
<dbReference type="PROSITE" id="PS51918">
    <property type="entry name" value="RADICAL_SAM"/>
    <property type="match status" value="1"/>
</dbReference>
<dbReference type="PANTHER" id="PTHR22960">
    <property type="entry name" value="MOLYBDOPTERIN COFACTOR SYNTHESIS PROTEIN A"/>
    <property type="match status" value="1"/>
</dbReference>
<keyword evidence="5" id="KW-0547">Nucleotide-binding</keyword>
<evidence type="ECO:0000256" key="4">
    <source>
        <dbReference type="ARBA" id="ARBA00022723"/>
    </source>
</evidence>
<dbReference type="InterPro" id="IPR006638">
    <property type="entry name" value="Elp3/MiaA/NifB-like_rSAM"/>
</dbReference>
<dbReference type="InterPro" id="IPR058240">
    <property type="entry name" value="rSAM_sf"/>
</dbReference>
<dbReference type="GO" id="GO:0005525">
    <property type="term" value="F:GTP binding"/>
    <property type="evidence" value="ECO:0007669"/>
    <property type="project" value="UniProtKB-KW"/>
</dbReference>
<gene>
    <name evidence="13" type="ORF">Ctob_000497</name>
</gene>
<dbReference type="CDD" id="cd01335">
    <property type="entry name" value="Radical_SAM"/>
    <property type="match status" value="1"/>
</dbReference>
<accession>A0A0M0J3U9</accession>
<dbReference type="GO" id="GO:0051539">
    <property type="term" value="F:4 iron, 4 sulfur cluster binding"/>
    <property type="evidence" value="ECO:0007669"/>
    <property type="project" value="UniProtKB-KW"/>
</dbReference>
<reference evidence="14" key="1">
    <citation type="journal article" date="2015" name="PLoS Genet.">
        <title>Genome Sequence and Transcriptome Analyses of Chrysochromulina tobin: Metabolic Tools for Enhanced Algal Fitness in the Prominent Order Prymnesiales (Haptophyceae).</title>
        <authorList>
            <person name="Hovde B.T."/>
            <person name="Deodato C.R."/>
            <person name="Hunsperger H.M."/>
            <person name="Ryken S.A."/>
            <person name="Yost W."/>
            <person name="Jha R.K."/>
            <person name="Patterson J."/>
            <person name="Monnat R.J. Jr."/>
            <person name="Barlow S.B."/>
            <person name="Starkenburg S.R."/>
            <person name="Cattolico R.A."/>
        </authorList>
    </citation>
    <scope>NUCLEOTIDE SEQUENCE</scope>
    <source>
        <strain evidence="14">CCMP291</strain>
    </source>
</reference>
<evidence type="ECO:0000256" key="9">
    <source>
        <dbReference type="ARBA" id="ARBA00023150"/>
    </source>
</evidence>
<evidence type="ECO:0000313" key="13">
    <source>
        <dbReference type="EMBL" id="KOO21266.1"/>
    </source>
</evidence>
<dbReference type="GO" id="GO:0006777">
    <property type="term" value="P:Mo-molybdopterin cofactor biosynthetic process"/>
    <property type="evidence" value="ECO:0007669"/>
    <property type="project" value="UniProtKB-KW"/>
</dbReference>
<dbReference type="AlphaFoldDB" id="A0A0M0J3U9"/>
<dbReference type="InterPro" id="IPR010505">
    <property type="entry name" value="MoaA_twitch"/>
</dbReference>
<keyword evidence="2" id="KW-0004">4Fe-4S</keyword>
<dbReference type="InterPro" id="IPR013483">
    <property type="entry name" value="MoaA"/>
</dbReference>
<keyword evidence="4" id="KW-0479">Metal-binding</keyword>
<evidence type="ECO:0000259" key="12">
    <source>
        <dbReference type="PROSITE" id="PS51918"/>
    </source>
</evidence>
<dbReference type="InterPro" id="IPR050105">
    <property type="entry name" value="MoCo_biosynth_MoaA/MoaC"/>
</dbReference>
<organism evidence="13 14">
    <name type="scientific">Chrysochromulina tobinii</name>
    <dbReference type="NCBI Taxonomy" id="1460289"/>
    <lineage>
        <taxon>Eukaryota</taxon>
        <taxon>Haptista</taxon>
        <taxon>Haptophyta</taxon>
        <taxon>Prymnesiophyceae</taxon>
        <taxon>Prymnesiales</taxon>
        <taxon>Chrysochromulinaceae</taxon>
        <taxon>Chrysochromulina</taxon>
    </lineage>
</organism>